<dbReference type="EMBL" id="BARU01049476">
    <property type="protein sequence ID" value="GAH93644.1"/>
    <property type="molecule type" value="Genomic_DNA"/>
</dbReference>
<proteinExistence type="predicted"/>
<sequence length="42" mass="4892">SFFWGNQSGKPQLQTRWLAEILGLYGVDVVRFFFKKGEEKIA</sequence>
<feature type="non-terminal residue" evidence="1">
    <location>
        <position position="1"/>
    </location>
</feature>
<organism evidence="1">
    <name type="scientific">marine sediment metagenome</name>
    <dbReference type="NCBI Taxonomy" id="412755"/>
    <lineage>
        <taxon>unclassified sequences</taxon>
        <taxon>metagenomes</taxon>
        <taxon>ecological metagenomes</taxon>
    </lineage>
</organism>
<evidence type="ECO:0000313" key="1">
    <source>
        <dbReference type="EMBL" id="GAH93644.1"/>
    </source>
</evidence>
<comment type="caution">
    <text evidence="1">The sequence shown here is derived from an EMBL/GenBank/DDBJ whole genome shotgun (WGS) entry which is preliminary data.</text>
</comment>
<dbReference type="AlphaFoldDB" id="X1KU05"/>
<protein>
    <submittedName>
        <fullName evidence="1">Uncharacterized protein</fullName>
    </submittedName>
</protein>
<accession>X1KU05</accession>
<gene>
    <name evidence="1" type="ORF">S03H2_72806</name>
</gene>
<name>X1KU05_9ZZZZ</name>
<reference evidence="1" key="1">
    <citation type="journal article" date="2014" name="Front. Microbiol.">
        <title>High frequency of phylogenetically diverse reductive dehalogenase-homologous genes in deep subseafloor sedimentary metagenomes.</title>
        <authorList>
            <person name="Kawai M."/>
            <person name="Futagami T."/>
            <person name="Toyoda A."/>
            <person name="Takaki Y."/>
            <person name="Nishi S."/>
            <person name="Hori S."/>
            <person name="Arai W."/>
            <person name="Tsubouchi T."/>
            <person name="Morono Y."/>
            <person name="Uchiyama I."/>
            <person name="Ito T."/>
            <person name="Fujiyama A."/>
            <person name="Inagaki F."/>
            <person name="Takami H."/>
        </authorList>
    </citation>
    <scope>NUCLEOTIDE SEQUENCE</scope>
    <source>
        <strain evidence="1">Expedition CK06-06</strain>
    </source>
</reference>